<organism evidence="1 2">
    <name type="scientific">Enterococcus faecalis RP2S-4</name>
    <dbReference type="NCBI Taxonomy" id="1244145"/>
    <lineage>
        <taxon>Bacteria</taxon>
        <taxon>Bacillati</taxon>
        <taxon>Bacillota</taxon>
        <taxon>Bacilli</taxon>
        <taxon>Lactobacillales</taxon>
        <taxon>Enterococcaceae</taxon>
        <taxon>Enterococcus</taxon>
    </lineage>
</organism>
<evidence type="ECO:0000313" key="2">
    <source>
        <dbReference type="Proteomes" id="UP000015750"/>
    </source>
</evidence>
<accession>A0ABC9TH86</accession>
<dbReference type="RefSeq" id="WP_016627647.1">
    <property type="nucleotide sequence ID" value="NZ_KE351851.1"/>
</dbReference>
<evidence type="ECO:0000313" key="1">
    <source>
        <dbReference type="EMBL" id="EPI05116.1"/>
    </source>
</evidence>
<gene>
    <name evidence="1" type="ORF">D358_02583</name>
</gene>
<dbReference type="AlphaFoldDB" id="A0ABC9TH86"/>
<sequence>MIVDTDKIEWLLENRSQYFINKETGVAQSRLSKLKNNFSEIGKSSIEIGVRLTTLALQEQQIENKGDIKMTKEKIIEMIDSGMNVYGTTYENEKEVAEHCGLNVTEKDVEYLEQYDGEDFEHNEKQFVDGDMIYIIREPK</sequence>
<reference evidence="1 2" key="1">
    <citation type="submission" date="2013-06" db="EMBL/GenBank/DDBJ databases">
        <authorList>
            <person name="Weinstock G."/>
            <person name="Sodergren E."/>
            <person name="Lobos E.A."/>
            <person name="Fulton L."/>
            <person name="Fulton R."/>
            <person name="Courtney L."/>
            <person name="Fronick C."/>
            <person name="O'Laughlin M."/>
            <person name="Godfrey J."/>
            <person name="Wilson R.M."/>
            <person name="Miner T."/>
            <person name="Farmer C."/>
            <person name="Delehaunty K."/>
            <person name="Cordes M."/>
            <person name="Minx P."/>
            <person name="Tomlinson C."/>
            <person name="Chen J."/>
            <person name="Wollam A."/>
            <person name="Pepin K.H."/>
            <person name="Bhonagiri V."/>
            <person name="Zhang X."/>
            <person name="Warren W."/>
            <person name="Mitreva M."/>
            <person name="Mardis E.R."/>
            <person name="Wilson R.K."/>
        </authorList>
    </citation>
    <scope>NUCLEOTIDE SEQUENCE [LARGE SCALE GENOMIC DNA]</scope>
    <source>
        <strain evidence="1 2">RP2S-4</strain>
    </source>
</reference>
<protein>
    <recommendedName>
        <fullName evidence="3">Phage protein</fullName>
    </recommendedName>
</protein>
<comment type="caution">
    <text evidence="1">The sequence shown here is derived from an EMBL/GenBank/DDBJ whole genome shotgun (WGS) entry which is preliminary data.</text>
</comment>
<evidence type="ECO:0008006" key="3">
    <source>
        <dbReference type="Google" id="ProtNLM"/>
    </source>
</evidence>
<dbReference type="EMBL" id="ATIR01000098">
    <property type="protein sequence ID" value="EPI05116.1"/>
    <property type="molecule type" value="Genomic_DNA"/>
</dbReference>
<dbReference type="Proteomes" id="UP000015750">
    <property type="component" value="Unassembled WGS sequence"/>
</dbReference>
<name>A0ABC9TH86_ENTFL</name>
<proteinExistence type="predicted"/>